<evidence type="ECO:0000313" key="4">
    <source>
        <dbReference type="EMBL" id="CAF3649705.1"/>
    </source>
</evidence>
<sequence>MICALIYLLLFCLRQPISSCFRTRYAKDALPTLITIRFSHYCEKARWALDLLQHAASHKSAQEQLERIENDSHRYIEHSRSILTHMISSLWHTSGFSSSTPVYITRDKHVLKDSSDILHYVSDELCKLGKPTLYPTAEVEELENYFNQILGVHVRRYGYWLMFQTDDMEDELRNCWLRGTVGFEKWTQQHFFGPIKALATKGMNIQEQPSLISKQHIDEVFEKVNQKLEEHDGLYLFKTTYPTAADLTFASLVYPMIFPSQCDELIIKYEPNIMSRQMYEQVTAYREQRAGKLVLRMYEQDRVVNRIRPNHI</sequence>
<dbReference type="EMBL" id="CAJNOT010000653">
    <property type="protein sequence ID" value="CAF1046385.1"/>
    <property type="molecule type" value="Genomic_DNA"/>
</dbReference>
<evidence type="ECO:0000256" key="1">
    <source>
        <dbReference type="SAM" id="Coils"/>
    </source>
</evidence>
<dbReference type="EMBL" id="CAJOBD010000344">
    <property type="protein sequence ID" value="CAF3649705.1"/>
    <property type="molecule type" value="Genomic_DNA"/>
</dbReference>
<dbReference type="Proteomes" id="UP000663864">
    <property type="component" value="Unassembled WGS sequence"/>
</dbReference>
<feature type="signal peptide" evidence="2">
    <location>
        <begin position="1"/>
        <end position="19"/>
    </location>
</feature>
<feature type="coiled-coil region" evidence="1">
    <location>
        <begin position="51"/>
        <end position="78"/>
    </location>
</feature>
<dbReference type="AlphaFoldDB" id="A0A814K3M0"/>
<evidence type="ECO:0008006" key="6">
    <source>
        <dbReference type="Google" id="ProtNLM"/>
    </source>
</evidence>
<name>A0A814K3M0_9BILA</name>
<evidence type="ECO:0000313" key="3">
    <source>
        <dbReference type="EMBL" id="CAF1046385.1"/>
    </source>
</evidence>
<accession>A0A814K3M0</accession>
<organism evidence="3 5">
    <name type="scientific">Rotaria sordida</name>
    <dbReference type="NCBI Taxonomy" id="392033"/>
    <lineage>
        <taxon>Eukaryota</taxon>
        <taxon>Metazoa</taxon>
        <taxon>Spiralia</taxon>
        <taxon>Gnathifera</taxon>
        <taxon>Rotifera</taxon>
        <taxon>Eurotatoria</taxon>
        <taxon>Bdelloidea</taxon>
        <taxon>Philodinida</taxon>
        <taxon>Philodinidae</taxon>
        <taxon>Rotaria</taxon>
    </lineage>
</organism>
<proteinExistence type="predicted"/>
<feature type="chain" id="PRO_5036224968" description="Glutathione S-transferase" evidence="2">
    <location>
        <begin position="20"/>
        <end position="312"/>
    </location>
</feature>
<keyword evidence="2" id="KW-0732">Signal</keyword>
<evidence type="ECO:0000256" key="2">
    <source>
        <dbReference type="SAM" id="SignalP"/>
    </source>
</evidence>
<protein>
    <recommendedName>
        <fullName evidence="6">Glutathione S-transferase</fullName>
    </recommendedName>
</protein>
<evidence type="ECO:0000313" key="5">
    <source>
        <dbReference type="Proteomes" id="UP000663864"/>
    </source>
</evidence>
<gene>
    <name evidence="4" type="ORF">JBS370_LOCUS6278</name>
    <name evidence="3" type="ORF">ZHD862_LOCUS14818</name>
</gene>
<dbReference type="Proteomes" id="UP000663836">
    <property type="component" value="Unassembled WGS sequence"/>
</dbReference>
<reference evidence="3" key="1">
    <citation type="submission" date="2021-02" db="EMBL/GenBank/DDBJ databases">
        <authorList>
            <person name="Nowell W R."/>
        </authorList>
    </citation>
    <scope>NUCLEOTIDE SEQUENCE</scope>
</reference>
<comment type="caution">
    <text evidence="3">The sequence shown here is derived from an EMBL/GenBank/DDBJ whole genome shotgun (WGS) entry which is preliminary data.</text>
</comment>
<keyword evidence="1" id="KW-0175">Coiled coil</keyword>